<dbReference type="Proteomes" id="UP000011885">
    <property type="component" value="Unassembled WGS sequence"/>
</dbReference>
<name>M5TZM8_9BACT</name>
<keyword evidence="2" id="KW-1185">Reference proteome</keyword>
<organism evidence="1 2">
    <name type="scientific">Rhodopirellula sallentina SM41</name>
    <dbReference type="NCBI Taxonomy" id="1263870"/>
    <lineage>
        <taxon>Bacteria</taxon>
        <taxon>Pseudomonadati</taxon>
        <taxon>Planctomycetota</taxon>
        <taxon>Planctomycetia</taxon>
        <taxon>Pirellulales</taxon>
        <taxon>Pirellulaceae</taxon>
        <taxon>Rhodopirellula</taxon>
    </lineage>
</organism>
<dbReference type="AlphaFoldDB" id="M5TZM8"/>
<reference evidence="1 2" key="1">
    <citation type="journal article" date="2013" name="Mar. Genomics">
        <title>Expression of sulfatases in Rhodopirellula baltica and the diversity of sulfatases in the genus Rhodopirellula.</title>
        <authorList>
            <person name="Wegner C.E."/>
            <person name="Richter-Heitmann T."/>
            <person name="Klindworth A."/>
            <person name="Klockow C."/>
            <person name="Richter M."/>
            <person name="Achstetter T."/>
            <person name="Glockner F.O."/>
            <person name="Harder J."/>
        </authorList>
    </citation>
    <scope>NUCLEOTIDE SEQUENCE [LARGE SCALE GENOMIC DNA]</scope>
    <source>
        <strain evidence="1 2">SM41</strain>
    </source>
</reference>
<proteinExistence type="predicted"/>
<evidence type="ECO:0000313" key="2">
    <source>
        <dbReference type="Proteomes" id="UP000011885"/>
    </source>
</evidence>
<dbReference type="EMBL" id="ANOH01000275">
    <property type="protein sequence ID" value="EMI54489.1"/>
    <property type="molecule type" value="Genomic_DNA"/>
</dbReference>
<sequence>MPGYPHGRDEATLGGAPRLVFVRKFDGFAGKSFPTGDLDANLALAAR</sequence>
<protein>
    <submittedName>
        <fullName evidence="1">Uncharacterized protein</fullName>
    </submittedName>
</protein>
<gene>
    <name evidence="1" type="ORF">RSSM_04084</name>
</gene>
<accession>M5TZM8</accession>
<evidence type="ECO:0000313" key="1">
    <source>
        <dbReference type="EMBL" id="EMI54489.1"/>
    </source>
</evidence>
<comment type="caution">
    <text evidence="1">The sequence shown here is derived from an EMBL/GenBank/DDBJ whole genome shotgun (WGS) entry which is preliminary data.</text>
</comment>
<dbReference type="PATRIC" id="fig|1263870.3.peg.4325"/>